<gene>
    <name evidence="2" type="ORF">EDEG_01308</name>
</gene>
<proteinExistence type="predicted"/>
<feature type="region of interest" description="Disordered" evidence="1">
    <location>
        <begin position="149"/>
        <end position="191"/>
    </location>
</feature>
<reference evidence="3" key="2">
    <citation type="submission" date="2015-07" db="EMBL/GenBank/DDBJ databases">
        <title>Contrasting host-pathogen interactions and genome evolution in two generalist and specialist microsporidian pathogens of mosquitoes.</title>
        <authorList>
            <consortium name="The Broad Institute Genomics Platform"/>
            <consortium name="The Broad Institute Genome Sequencing Center for Infectious Disease"/>
            <person name="Cuomo C.A."/>
            <person name="Sanscrainte N.D."/>
            <person name="Goldberg J.M."/>
            <person name="Heiman D."/>
            <person name="Young S."/>
            <person name="Zeng Q."/>
            <person name="Becnel J.J."/>
            <person name="Birren B.W."/>
        </authorList>
    </citation>
    <scope>NUCLEOTIDE SEQUENCE [LARGE SCALE GENOMIC DNA]</scope>
    <source>
        <strain evidence="3">USNM 41457</strain>
    </source>
</reference>
<dbReference type="InParanoid" id="J8ZXL8"/>
<accession>J8ZXL8</accession>
<sequence length="191" mass="22501">MITDQFNNDFIAISTQNQSDSEKQQIIETSSEKQNLHEFFLENHEPWLIKSSKNNLKTQKKKAGNTTPEKNYRRSKYYDIKPIIINRKPKEVIKNQSKREPTIEFKNTKPEKNNELKRNPIEKNSVTSKIENQEKLVNSILKKQENGKKFLKTNNESQKINSKPIIQTIDDKKIKNPQNQKHIKIQKTNKA</sequence>
<dbReference type="AlphaFoldDB" id="J8ZXL8"/>
<feature type="compositionally biased region" description="Polar residues" evidence="1">
    <location>
        <begin position="152"/>
        <end position="165"/>
    </location>
</feature>
<feature type="region of interest" description="Disordered" evidence="1">
    <location>
        <begin position="52"/>
        <end position="71"/>
    </location>
</feature>
<keyword evidence="3" id="KW-1185">Reference proteome</keyword>
<feature type="compositionally biased region" description="Basic residues" evidence="1">
    <location>
        <begin position="181"/>
        <end position="191"/>
    </location>
</feature>
<organism evidence="2 3">
    <name type="scientific">Edhazardia aedis (strain USNM 41457)</name>
    <name type="common">Microsporidian parasite</name>
    <dbReference type="NCBI Taxonomy" id="1003232"/>
    <lineage>
        <taxon>Eukaryota</taxon>
        <taxon>Fungi</taxon>
        <taxon>Fungi incertae sedis</taxon>
        <taxon>Microsporidia</taxon>
        <taxon>Edhazardia</taxon>
    </lineage>
</organism>
<dbReference type="Proteomes" id="UP000003163">
    <property type="component" value="Unassembled WGS sequence"/>
</dbReference>
<dbReference type="HOGENOM" id="CLU_088998_0_0_1"/>
<comment type="caution">
    <text evidence="2">The sequence shown here is derived from an EMBL/GenBank/DDBJ whole genome shotgun (WGS) entry which is preliminary data.</text>
</comment>
<dbReference type="VEuPathDB" id="MicrosporidiaDB:EDEG_01308"/>
<reference evidence="2 3" key="1">
    <citation type="submission" date="2011-08" db="EMBL/GenBank/DDBJ databases">
        <authorList>
            <person name="Liu Z.J."/>
            <person name="Shi F.L."/>
            <person name="Lu J.Q."/>
            <person name="Li M."/>
            <person name="Wang Z.L."/>
        </authorList>
    </citation>
    <scope>NUCLEOTIDE SEQUENCE [LARGE SCALE GENOMIC DNA]</scope>
    <source>
        <strain evidence="2 3">USNM 41457</strain>
    </source>
</reference>
<protein>
    <submittedName>
        <fullName evidence="2">Uncharacterized protein</fullName>
    </submittedName>
</protein>
<evidence type="ECO:0000313" key="2">
    <source>
        <dbReference type="EMBL" id="EJW04438.1"/>
    </source>
</evidence>
<evidence type="ECO:0000256" key="1">
    <source>
        <dbReference type="SAM" id="MobiDB-lite"/>
    </source>
</evidence>
<evidence type="ECO:0000313" key="3">
    <source>
        <dbReference type="Proteomes" id="UP000003163"/>
    </source>
</evidence>
<dbReference type="EMBL" id="AFBI03000018">
    <property type="protein sequence ID" value="EJW04438.1"/>
    <property type="molecule type" value="Genomic_DNA"/>
</dbReference>
<name>J8ZXL8_EDHAE</name>